<dbReference type="InterPro" id="IPR050557">
    <property type="entry name" value="RTX_toxin/Mannuronan_C5-epim"/>
</dbReference>
<dbReference type="EMBL" id="SSND01000006">
    <property type="protein sequence ID" value="THD81161.1"/>
    <property type="molecule type" value="Genomic_DNA"/>
</dbReference>
<dbReference type="OrthoDB" id="419320at2"/>
<evidence type="ECO:0000259" key="4">
    <source>
        <dbReference type="Pfam" id="PF00188"/>
    </source>
</evidence>
<comment type="caution">
    <text evidence="5">The sequence shown here is derived from an EMBL/GenBank/DDBJ whole genome shotgun (WGS) entry which is preliminary data.</text>
</comment>
<dbReference type="InterPro" id="IPR035940">
    <property type="entry name" value="CAP_sf"/>
</dbReference>
<sequence length="608" mass="62771">MLPEHPMSITAYEQFMIELVNRARLDPAGEAELLGIELNSGLSARRISPQSYQPLAVNDRLGAAADTHSRWMLQTETVGHRGAGGSNAGDRIGATGYDLSGDATWSENVAFRASSGRLDRIEAILRQHGSLFDSSLHRLNMFKSEVAEIGVGQAVGNFAGYNASLITQNFAYSGRTHFLTGVAYADRNGDDFYSVGEGRGGVSFTMQGGRTTSAAAGGYALETAANGLQKVIAWYGNRKVVVDVRFRGENVKLDIVGGREIEVSASARLVRGVAHAELLGVQNTNLTGNRQGNRLEGNDGKNMLFGRGGNDRLDGGEGNDTLMGGTGNDRLTGGVGRDKLVGHGGRDLVDYSDSSGGVIVDLARGHGRGGDAQGDRLLSIEDVLGSGYADRLVGNGRGNRLFGGEGDDTLDGGRGADRLVGQGGDDLFIGGQGADWMVGGGGFDRVSYAASPYAVRVDLASRGPQWGGQAAGDRLAGIEAVTGSQHSDVLAGDAQANALAGLAGNDRIDGRAGDDTIDGGAGDDLMTGGAGADVFVFLPGSGSDRITDFDPAVDRLQIAAAALPAGDLSGIASLGDGGEVVLTLAPGAQIVLHGQTDINQVLAAIDIL</sequence>
<dbReference type="GO" id="GO:0005576">
    <property type="term" value="C:extracellular region"/>
    <property type="evidence" value="ECO:0007669"/>
    <property type="project" value="UniProtKB-SubCell"/>
</dbReference>
<accession>A0A4S3MJ58</accession>
<organism evidence="5 6">
    <name type="scientific">Aliigemmobacter aestuarii</name>
    <dbReference type="NCBI Taxonomy" id="1445661"/>
    <lineage>
        <taxon>Bacteria</taxon>
        <taxon>Pseudomonadati</taxon>
        <taxon>Pseudomonadota</taxon>
        <taxon>Alphaproteobacteria</taxon>
        <taxon>Rhodobacterales</taxon>
        <taxon>Paracoccaceae</taxon>
        <taxon>Aliigemmobacter</taxon>
    </lineage>
</organism>
<evidence type="ECO:0000313" key="6">
    <source>
        <dbReference type="Proteomes" id="UP000309450"/>
    </source>
</evidence>
<dbReference type="GO" id="GO:0005509">
    <property type="term" value="F:calcium ion binding"/>
    <property type="evidence" value="ECO:0007669"/>
    <property type="project" value="InterPro"/>
</dbReference>
<dbReference type="Pfam" id="PF00188">
    <property type="entry name" value="CAP"/>
    <property type="match status" value="1"/>
</dbReference>
<dbReference type="PANTHER" id="PTHR38340:SF1">
    <property type="entry name" value="S-LAYER PROTEIN"/>
    <property type="match status" value="1"/>
</dbReference>
<dbReference type="InterPro" id="IPR011049">
    <property type="entry name" value="Serralysin-like_metalloprot_C"/>
</dbReference>
<dbReference type="SUPFAM" id="SSF51120">
    <property type="entry name" value="beta-Roll"/>
    <property type="match status" value="3"/>
</dbReference>
<evidence type="ECO:0000256" key="1">
    <source>
        <dbReference type="ARBA" id="ARBA00004613"/>
    </source>
</evidence>
<dbReference type="InterPro" id="IPR018511">
    <property type="entry name" value="Hemolysin-typ_Ca-bd_CS"/>
</dbReference>
<dbReference type="PANTHER" id="PTHR38340">
    <property type="entry name" value="S-LAYER PROTEIN"/>
    <property type="match status" value="1"/>
</dbReference>
<dbReference type="CDD" id="cd05379">
    <property type="entry name" value="CAP_bacterial"/>
    <property type="match status" value="1"/>
</dbReference>
<dbReference type="InterPro" id="IPR001343">
    <property type="entry name" value="Hemolysn_Ca-bd"/>
</dbReference>
<evidence type="ECO:0000256" key="2">
    <source>
        <dbReference type="ARBA" id="ARBA00022525"/>
    </source>
</evidence>
<comment type="subcellular location">
    <subcellularLocation>
        <location evidence="1">Secreted</location>
    </subcellularLocation>
</comment>
<evidence type="ECO:0000256" key="3">
    <source>
        <dbReference type="SAM" id="MobiDB-lite"/>
    </source>
</evidence>
<feature type="region of interest" description="Disordered" evidence="3">
    <location>
        <begin position="307"/>
        <end position="335"/>
    </location>
</feature>
<dbReference type="PROSITE" id="PS00330">
    <property type="entry name" value="HEMOLYSIN_CALCIUM"/>
    <property type="match status" value="3"/>
</dbReference>
<dbReference type="SUPFAM" id="SSF55797">
    <property type="entry name" value="PR-1-like"/>
    <property type="match status" value="1"/>
</dbReference>
<proteinExistence type="predicted"/>
<name>A0A4S3MJ58_9RHOB</name>
<dbReference type="Proteomes" id="UP000309450">
    <property type="component" value="Unassembled WGS sequence"/>
</dbReference>
<dbReference type="AlphaFoldDB" id="A0A4S3MJ58"/>
<keyword evidence="2" id="KW-0964">Secreted</keyword>
<evidence type="ECO:0000313" key="5">
    <source>
        <dbReference type="EMBL" id="THD81161.1"/>
    </source>
</evidence>
<dbReference type="Pfam" id="PF00353">
    <property type="entry name" value="HemolysinCabind"/>
    <property type="match status" value="3"/>
</dbReference>
<dbReference type="InterPro" id="IPR014044">
    <property type="entry name" value="CAP_dom"/>
</dbReference>
<protein>
    <recommendedName>
        <fullName evidence="4">SCP domain-containing protein</fullName>
    </recommendedName>
</protein>
<feature type="domain" description="SCP" evidence="4">
    <location>
        <begin position="18"/>
        <end position="161"/>
    </location>
</feature>
<gene>
    <name evidence="5" type="ORF">E7811_16960</name>
</gene>
<reference evidence="5 6" key="1">
    <citation type="submission" date="2019-04" db="EMBL/GenBank/DDBJ databases">
        <title>Draft genome sequence of Gemmobacter aestuarii sp. nov.</title>
        <authorList>
            <person name="Hameed A."/>
            <person name="Lin S.-Y."/>
            <person name="Shahina M."/>
            <person name="Lai W.-A."/>
            <person name="Young C.-C."/>
        </authorList>
    </citation>
    <scope>NUCLEOTIDE SEQUENCE [LARGE SCALE GENOMIC DNA]</scope>
    <source>
        <strain evidence="5 6">CC-PW-75</strain>
    </source>
</reference>
<dbReference type="PRINTS" id="PR00313">
    <property type="entry name" value="CABNDNGRPT"/>
</dbReference>
<keyword evidence="6" id="KW-1185">Reference proteome</keyword>
<dbReference type="Gene3D" id="2.150.10.10">
    <property type="entry name" value="Serralysin-like metalloprotease, C-terminal"/>
    <property type="match status" value="3"/>
</dbReference>
<dbReference type="Gene3D" id="3.40.33.10">
    <property type="entry name" value="CAP"/>
    <property type="match status" value="1"/>
</dbReference>